<dbReference type="Proteomes" id="UP001597399">
    <property type="component" value="Unassembled WGS sequence"/>
</dbReference>
<feature type="compositionally biased region" description="Basic and acidic residues" evidence="1">
    <location>
        <begin position="35"/>
        <end position="50"/>
    </location>
</feature>
<keyword evidence="3" id="KW-1185">Reference proteome</keyword>
<evidence type="ECO:0000256" key="1">
    <source>
        <dbReference type="SAM" id="MobiDB-lite"/>
    </source>
</evidence>
<dbReference type="EMBL" id="JBHUMQ010000031">
    <property type="protein sequence ID" value="MFD2694834.1"/>
    <property type="molecule type" value="Genomic_DNA"/>
</dbReference>
<evidence type="ECO:0000313" key="3">
    <source>
        <dbReference type="Proteomes" id="UP001597399"/>
    </source>
</evidence>
<organism evidence="2 3">
    <name type="scientific">Sporolactobacillus shoreicorticis</name>
    <dbReference type="NCBI Taxonomy" id="1923877"/>
    <lineage>
        <taxon>Bacteria</taxon>
        <taxon>Bacillati</taxon>
        <taxon>Bacillota</taxon>
        <taxon>Bacilli</taxon>
        <taxon>Bacillales</taxon>
        <taxon>Sporolactobacillaceae</taxon>
        <taxon>Sporolactobacillus</taxon>
    </lineage>
</organism>
<gene>
    <name evidence="2" type="ORF">ACFSUE_14550</name>
</gene>
<proteinExistence type="predicted"/>
<feature type="compositionally biased region" description="Basic and acidic residues" evidence="1">
    <location>
        <begin position="1"/>
        <end position="12"/>
    </location>
</feature>
<name>A0ABW5S6A3_9BACL</name>
<evidence type="ECO:0000313" key="2">
    <source>
        <dbReference type="EMBL" id="MFD2694834.1"/>
    </source>
</evidence>
<feature type="region of interest" description="Disordered" evidence="1">
    <location>
        <begin position="1"/>
        <end position="101"/>
    </location>
</feature>
<protein>
    <submittedName>
        <fullName evidence="2">Uncharacterized protein</fullName>
    </submittedName>
</protein>
<sequence length="101" mass="11860">MNENHEAREKQELTSARHIKWPAWPSKKKTVSPDQRQRAEKQDPIEDRKNHFSPAFDEQDAEPDGELIQPFHHEEDDPNSVEIDPFHINSGDRPYDPPHSE</sequence>
<comment type="caution">
    <text evidence="2">The sequence shown here is derived from an EMBL/GenBank/DDBJ whole genome shotgun (WGS) entry which is preliminary data.</text>
</comment>
<reference evidence="3" key="1">
    <citation type="journal article" date="2019" name="Int. J. Syst. Evol. Microbiol.">
        <title>The Global Catalogue of Microorganisms (GCM) 10K type strain sequencing project: providing services to taxonomists for standard genome sequencing and annotation.</title>
        <authorList>
            <consortium name="The Broad Institute Genomics Platform"/>
            <consortium name="The Broad Institute Genome Sequencing Center for Infectious Disease"/>
            <person name="Wu L."/>
            <person name="Ma J."/>
        </authorList>
    </citation>
    <scope>NUCLEOTIDE SEQUENCE [LARGE SCALE GENOMIC DNA]</scope>
    <source>
        <strain evidence="3">TISTR 2466</strain>
    </source>
</reference>
<dbReference type="RefSeq" id="WP_253061932.1">
    <property type="nucleotide sequence ID" value="NZ_JAMXWM010000011.1"/>
</dbReference>
<accession>A0ABW5S6A3</accession>